<dbReference type="GO" id="GO:0033194">
    <property type="term" value="P:response to hydroperoxide"/>
    <property type="evidence" value="ECO:0007669"/>
    <property type="project" value="TreeGrafter"/>
</dbReference>
<evidence type="ECO:0000313" key="3">
    <source>
        <dbReference type="Proteomes" id="UP000668403"/>
    </source>
</evidence>
<comment type="caution">
    <text evidence="2">The sequence shown here is derived from an EMBL/GenBank/DDBJ whole genome shotgun (WGS) entry which is preliminary data.</text>
</comment>
<dbReference type="Pfam" id="PF03883">
    <property type="entry name" value="H2O2_YaaD"/>
    <property type="match status" value="1"/>
</dbReference>
<dbReference type="PANTHER" id="PTHR30283:SF4">
    <property type="entry name" value="PEROXIDE STRESS RESISTANCE PROTEIN YAAA"/>
    <property type="match status" value="1"/>
</dbReference>
<sequence length="284" mass="29966">MLILLPPSETKRPGGDRAFRASDLWHHRALGETRAQVRAALEELSRDTDAAAKALKLGAKNRGEIAHNLRLSRSGAMPAIERYTGVLYDALGIDRLAAPARAWIDAHVAVQSALFGLVRAGDPIPAYRLSGGSRLPELGAPLKRVWQRTHADIDWDAYGFVLDLRSGDYQALAPVDGPNAFRLQVVQRAADGTTRALNHFNKAAKGDLVRRLAETGAELSSADDLMSWGAAHGLDLSVSVAADTDADTGSGRGGEITLVTDLGAPTQAGGSASSSTTTSRVGTA</sequence>
<organism evidence="2 3">
    <name type="scientific">Leucobacter tardus</name>
    <dbReference type="NCBI Taxonomy" id="501483"/>
    <lineage>
        <taxon>Bacteria</taxon>
        <taxon>Bacillati</taxon>
        <taxon>Actinomycetota</taxon>
        <taxon>Actinomycetes</taxon>
        <taxon>Micrococcales</taxon>
        <taxon>Microbacteriaceae</taxon>
        <taxon>Leucobacter</taxon>
    </lineage>
</organism>
<dbReference type="RefSeq" id="WP_208237441.1">
    <property type="nucleotide sequence ID" value="NZ_BAAAQU010000001.1"/>
</dbReference>
<evidence type="ECO:0000256" key="1">
    <source>
        <dbReference type="SAM" id="MobiDB-lite"/>
    </source>
</evidence>
<gene>
    <name evidence="2" type="primary">yaaA</name>
    <name evidence="2" type="ORF">J4H85_04820</name>
</gene>
<accession>A0A939QKD4</accession>
<reference evidence="2" key="1">
    <citation type="submission" date="2021-03" db="EMBL/GenBank/DDBJ databases">
        <title>Leucobacter chromiisoli sp. nov., isolated from chromium-containing soil of chemical plant.</title>
        <authorList>
            <person name="Xu Z."/>
        </authorList>
    </citation>
    <scope>NUCLEOTIDE SEQUENCE</scope>
    <source>
        <strain evidence="2">K 70/01</strain>
    </source>
</reference>
<dbReference type="Proteomes" id="UP000668403">
    <property type="component" value="Unassembled WGS sequence"/>
</dbReference>
<feature type="compositionally biased region" description="Low complexity" evidence="1">
    <location>
        <begin position="263"/>
        <end position="284"/>
    </location>
</feature>
<dbReference type="GO" id="GO:0005829">
    <property type="term" value="C:cytosol"/>
    <property type="evidence" value="ECO:0007669"/>
    <property type="project" value="TreeGrafter"/>
</dbReference>
<protein>
    <submittedName>
        <fullName evidence="2">Peroxide stress protein YaaA</fullName>
    </submittedName>
</protein>
<name>A0A939QKD4_9MICO</name>
<keyword evidence="3" id="KW-1185">Reference proteome</keyword>
<dbReference type="EMBL" id="JAGFBF010000002">
    <property type="protein sequence ID" value="MBO2989319.1"/>
    <property type="molecule type" value="Genomic_DNA"/>
</dbReference>
<dbReference type="AlphaFoldDB" id="A0A939QKD4"/>
<dbReference type="InterPro" id="IPR005583">
    <property type="entry name" value="YaaA"/>
</dbReference>
<dbReference type="PANTHER" id="PTHR30283">
    <property type="entry name" value="PEROXIDE STRESS RESPONSE PROTEIN YAAA"/>
    <property type="match status" value="1"/>
</dbReference>
<proteinExistence type="predicted"/>
<feature type="region of interest" description="Disordered" evidence="1">
    <location>
        <begin position="262"/>
        <end position="284"/>
    </location>
</feature>
<evidence type="ECO:0000313" key="2">
    <source>
        <dbReference type="EMBL" id="MBO2989319.1"/>
    </source>
</evidence>